<dbReference type="RefSeq" id="XP_003075353.2">
    <property type="nucleotide sequence ID" value="XM_003075305.2"/>
</dbReference>
<organism evidence="1 2">
    <name type="scientific">Ostreococcus tauri</name>
    <name type="common">Marine green alga</name>
    <dbReference type="NCBI Taxonomy" id="70448"/>
    <lineage>
        <taxon>Eukaryota</taxon>
        <taxon>Viridiplantae</taxon>
        <taxon>Chlorophyta</taxon>
        <taxon>Mamiellophyceae</taxon>
        <taxon>Mamiellales</taxon>
        <taxon>Bathycoccaceae</taxon>
        <taxon>Ostreococcus</taxon>
    </lineage>
</organism>
<reference evidence="1 2" key="2">
    <citation type="journal article" date="2014" name="BMC Genomics">
        <title>An improved genome of the model marine alga Ostreococcus tauri unfolds by assessing Illumina de novo assemblies.</title>
        <authorList>
            <person name="Blanc-Mathieu R."/>
            <person name="Verhelst B."/>
            <person name="Derelle E."/>
            <person name="Rombauts S."/>
            <person name="Bouget F.Y."/>
            <person name="Carre I."/>
            <person name="Chateau A."/>
            <person name="Eyre-Walker A."/>
            <person name="Grimsley N."/>
            <person name="Moreau H."/>
            <person name="Piegu B."/>
            <person name="Rivals E."/>
            <person name="Schackwitz W."/>
            <person name="Van de Peer Y."/>
            <person name="Piganeau G."/>
        </authorList>
    </citation>
    <scope>NUCLEOTIDE SEQUENCE [LARGE SCALE GENOMIC DNA]</scope>
    <source>
        <strain evidence="2">OTTH 0595 / CCAP 157/2 / RCC745</strain>
    </source>
</reference>
<reference evidence="2" key="1">
    <citation type="journal article" date="2006" name="Proc. Natl. Acad. Sci. U.S.A.">
        <title>Genome analysis of the smallest free-living eukaryote Ostreococcus tauri unveils many unique features.</title>
        <authorList>
            <person name="Derelle E."/>
            <person name="Ferraz C."/>
            <person name="Rombauts S."/>
            <person name="Rouze P."/>
            <person name="Worden A.Z."/>
            <person name="Robbens S."/>
            <person name="Partensky F."/>
            <person name="Degroeve S."/>
            <person name="Echeynie S."/>
            <person name="Cooke R."/>
            <person name="Saeys Y."/>
            <person name="Wuyts J."/>
            <person name="Jabbari K."/>
            <person name="Bowler C."/>
            <person name="Panaud O."/>
            <person name="Piegu B."/>
            <person name="Ball S.G."/>
            <person name="Ral J.-P."/>
            <person name="Bouget F.-Y."/>
            <person name="Piganeau G."/>
            <person name="De Baets B."/>
            <person name="Picard A."/>
            <person name="Delseny M."/>
            <person name="Demaille J."/>
            <person name="Van de Peer Y."/>
            <person name="Moreau H."/>
        </authorList>
    </citation>
    <scope>NUCLEOTIDE SEQUENCE [LARGE SCALE GENOMIC DNA]</scope>
    <source>
        <strain evidence="2">OTTH 0595 / CCAP 157/2 / RCC745</strain>
    </source>
</reference>
<name>A0A096PA73_OSTTA</name>
<dbReference type="AlphaFoldDB" id="A0A096PA73"/>
<dbReference type="OrthoDB" id="10499902at2759"/>
<evidence type="ECO:0000313" key="1">
    <source>
        <dbReference type="EMBL" id="CEG01286.1"/>
    </source>
</evidence>
<dbReference type="InParanoid" id="A0A096PA73"/>
<proteinExistence type="predicted"/>
<accession>A0A096PA73</accession>
<evidence type="ECO:0000313" key="2">
    <source>
        <dbReference type="Proteomes" id="UP000009170"/>
    </source>
</evidence>
<gene>
    <name evidence="1" type="ORF">OT_ostta02g05300</name>
</gene>
<sequence length="287" mass="31233">MTREVDADADVDRARATTTTTTTTKARCDTLAERVVRTQFGVVMDKVDDARGARAQGEATLMALAHAFALVGWFGYGRVSPSLCGYAEVVPNGVAMLYYTSAAGTARSALWGAMMGARAESVRALKAARALAGAVPALALVGLSVFPRCMFTPHQGFVEIWAHATAVAMLFELAVDSRYVSRRFRGGATAVSSDQALAQITYLLGYFIMGKYYTIGGNDFYRGEVVGCASYGWWVVSKHRAGTFPNQTAARTYTWRELFLEDGFIGLLCLAAYRYNQYSHCDAFGQF</sequence>
<dbReference type="EMBL" id="CAID01000002">
    <property type="protein sequence ID" value="CEG01286.1"/>
    <property type="molecule type" value="Genomic_DNA"/>
</dbReference>
<dbReference type="Proteomes" id="UP000009170">
    <property type="component" value="Unassembled WGS sequence"/>
</dbReference>
<comment type="caution">
    <text evidence="1">The sequence shown here is derived from an EMBL/GenBank/DDBJ whole genome shotgun (WGS) entry which is preliminary data.</text>
</comment>
<protein>
    <submittedName>
        <fullName evidence="1">Unnamed product</fullName>
    </submittedName>
</protein>
<keyword evidence="2" id="KW-1185">Reference proteome</keyword>
<dbReference type="KEGG" id="ota:OT_ostta02g05300"/>
<dbReference type="GeneID" id="9832613"/>